<dbReference type="AlphaFoldDB" id="A0A560H5W8"/>
<keyword evidence="1" id="KW-0001">2Fe-2S</keyword>
<evidence type="ECO:0000313" key="6">
    <source>
        <dbReference type="EMBL" id="TWB41707.1"/>
    </source>
</evidence>
<gene>
    <name evidence="6" type="ORF">FBZ90_10778</name>
</gene>
<dbReference type="SUPFAM" id="SSF50022">
    <property type="entry name" value="ISP domain"/>
    <property type="match status" value="1"/>
</dbReference>
<keyword evidence="7" id="KW-1185">Reference proteome</keyword>
<dbReference type="Pfam" id="PF00355">
    <property type="entry name" value="Rieske"/>
    <property type="match status" value="1"/>
</dbReference>
<evidence type="ECO:0000256" key="4">
    <source>
        <dbReference type="ARBA" id="ARBA00023014"/>
    </source>
</evidence>
<evidence type="ECO:0000256" key="3">
    <source>
        <dbReference type="ARBA" id="ARBA00023004"/>
    </source>
</evidence>
<evidence type="ECO:0000256" key="1">
    <source>
        <dbReference type="ARBA" id="ARBA00022714"/>
    </source>
</evidence>
<evidence type="ECO:0000256" key="2">
    <source>
        <dbReference type="ARBA" id="ARBA00022723"/>
    </source>
</evidence>
<dbReference type="Gene3D" id="2.102.10.10">
    <property type="entry name" value="Rieske [2Fe-2S] iron-sulphur domain"/>
    <property type="match status" value="1"/>
</dbReference>
<dbReference type="PANTHER" id="PTHR40261:SF1">
    <property type="entry name" value="RIESKE DOMAIN-CONTAINING PROTEIN"/>
    <property type="match status" value="1"/>
</dbReference>
<dbReference type="GO" id="GO:0051537">
    <property type="term" value="F:2 iron, 2 sulfur cluster binding"/>
    <property type="evidence" value="ECO:0007669"/>
    <property type="project" value="UniProtKB-KW"/>
</dbReference>
<keyword evidence="3" id="KW-0408">Iron</keyword>
<sequence>MPEAATPLAPSPLCRLDDIPDGQAKGINWGSGADRQEILVTRRGGAVFAYHNRCPHVGTTLDWMPDQFMSADGQHLQCATHGALFRVEDGLCLRGPCAGRGLTPVAVRIEDGAVHLDATAT</sequence>
<dbReference type="EMBL" id="VITR01000007">
    <property type="protein sequence ID" value="TWB41707.1"/>
    <property type="molecule type" value="Genomic_DNA"/>
</dbReference>
<reference evidence="6 7" key="1">
    <citation type="submission" date="2019-06" db="EMBL/GenBank/DDBJ databases">
        <title>Genomic Encyclopedia of Type Strains, Phase IV (KMG-V): Genome sequencing to study the core and pangenomes of soil and plant-associated prokaryotes.</title>
        <authorList>
            <person name="Whitman W."/>
        </authorList>
    </citation>
    <scope>NUCLEOTIDE SEQUENCE [LARGE SCALE GENOMIC DNA]</scope>
    <source>
        <strain evidence="6 7">BR 11622</strain>
    </source>
</reference>
<organism evidence="6 7">
    <name type="scientific">Nitrospirillum amazonense</name>
    <dbReference type="NCBI Taxonomy" id="28077"/>
    <lineage>
        <taxon>Bacteria</taxon>
        <taxon>Pseudomonadati</taxon>
        <taxon>Pseudomonadota</taxon>
        <taxon>Alphaproteobacteria</taxon>
        <taxon>Rhodospirillales</taxon>
        <taxon>Azospirillaceae</taxon>
        <taxon>Nitrospirillum</taxon>
    </lineage>
</organism>
<dbReference type="OrthoDB" id="9800776at2"/>
<feature type="domain" description="Rieske" evidence="5">
    <location>
        <begin position="11"/>
        <end position="116"/>
    </location>
</feature>
<dbReference type="InterPro" id="IPR017941">
    <property type="entry name" value="Rieske_2Fe-2S"/>
</dbReference>
<dbReference type="CDD" id="cd03467">
    <property type="entry name" value="Rieske"/>
    <property type="match status" value="1"/>
</dbReference>
<evidence type="ECO:0000313" key="7">
    <source>
        <dbReference type="Proteomes" id="UP000315751"/>
    </source>
</evidence>
<dbReference type="Proteomes" id="UP000315751">
    <property type="component" value="Unassembled WGS sequence"/>
</dbReference>
<dbReference type="PROSITE" id="PS51296">
    <property type="entry name" value="RIESKE"/>
    <property type="match status" value="1"/>
</dbReference>
<comment type="caution">
    <text evidence="6">The sequence shown here is derived from an EMBL/GenBank/DDBJ whole genome shotgun (WGS) entry which is preliminary data.</text>
</comment>
<proteinExistence type="predicted"/>
<name>A0A560H5W8_9PROT</name>
<dbReference type="RefSeq" id="WP_145732751.1">
    <property type="nucleotide sequence ID" value="NZ_VITR01000007.1"/>
</dbReference>
<protein>
    <submittedName>
        <fullName evidence="6">Nitrite reductase/ring-hydroxylating ferredoxin subunit</fullName>
    </submittedName>
</protein>
<dbReference type="InterPro" id="IPR036922">
    <property type="entry name" value="Rieske_2Fe-2S_sf"/>
</dbReference>
<evidence type="ECO:0000259" key="5">
    <source>
        <dbReference type="PROSITE" id="PS51296"/>
    </source>
</evidence>
<dbReference type="GO" id="GO:0046872">
    <property type="term" value="F:metal ion binding"/>
    <property type="evidence" value="ECO:0007669"/>
    <property type="project" value="UniProtKB-KW"/>
</dbReference>
<keyword evidence="2" id="KW-0479">Metal-binding</keyword>
<accession>A0A560H5W8</accession>
<keyword evidence="4" id="KW-0411">Iron-sulfur</keyword>
<dbReference type="PANTHER" id="PTHR40261">
    <property type="match status" value="1"/>
</dbReference>